<dbReference type="PANTHER" id="PTHR10849">
    <property type="entry name" value="NADH DEHYDROGENASE UBIQUINONE IRON-SULFUR PROTEIN 8, MITOCHONDRIAL"/>
    <property type="match status" value="1"/>
</dbReference>
<dbReference type="Gene3D" id="3.30.70.3270">
    <property type="match status" value="1"/>
</dbReference>
<dbReference type="Pfam" id="PF12838">
    <property type="entry name" value="Fer4_7"/>
    <property type="match status" value="1"/>
</dbReference>
<dbReference type="GO" id="GO:0009060">
    <property type="term" value="P:aerobic respiration"/>
    <property type="evidence" value="ECO:0007669"/>
    <property type="project" value="TreeGrafter"/>
</dbReference>
<dbReference type="PROSITE" id="PS51379">
    <property type="entry name" value="4FE4S_FER_2"/>
    <property type="match status" value="2"/>
</dbReference>
<keyword evidence="3" id="KW-0677">Repeat</keyword>
<dbReference type="InterPro" id="IPR010226">
    <property type="entry name" value="NADH_quinone_OxRdtase_chainI"/>
</dbReference>
<dbReference type="GO" id="GO:0016020">
    <property type="term" value="C:membrane"/>
    <property type="evidence" value="ECO:0007669"/>
    <property type="project" value="InterPro"/>
</dbReference>
<dbReference type="EMBL" id="DSTU01000005">
    <property type="protein sequence ID" value="HFJ53899.1"/>
    <property type="molecule type" value="Genomic_DNA"/>
</dbReference>
<proteinExistence type="predicted"/>
<evidence type="ECO:0000256" key="5">
    <source>
        <dbReference type="ARBA" id="ARBA00023014"/>
    </source>
</evidence>
<evidence type="ECO:0000259" key="6">
    <source>
        <dbReference type="PROSITE" id="PS51379"/>
    </source>
</evidence>
<keyword evidence="2" id="KW-0479">Metal-binding</keyword>
<name>A0A7C1NDU8_UNCW3</name>
<feature type="domain" description="4Fe-4S ferredoxin-type" evidence="6">
    <location>
        <begin position="40"/>
        <end position="69"/>
    </location>
</feature>
<dbReference type="InterPro" id="IPR017900">
    <property type="entry name" value="4Fe4S_Fe_S_CS"/>
</dbReference>
<dbReference type="PANTHER" id="PTHR10849:SF35">
    <property type="entry name" value="FORMATE HYDROGENLYASE SUBUNIT 6-RELATED"/>
    <property type="match status" value="1"/>
</dbReference>
<evidence type="ECO:0000313" key="7">
    <source>
        <dbReference type="EMBL" id="HEA87018.1"/>
    </source>
</evidence>
<dbReference type="SUPFAM" id="SSF54862">
    <property type="entry name" value="4Fe-4S ferredoxins"/>
    <property type="match status" value="1"/>
</dbReference>
<dbReference type="GO" id="GO:0003954">
    <property type="term" value="F:NADH dehydrogenase activity"/>
    <property type="evidence" value="ECO:0007669"/>
    <property type="project" value="TreeGrafter"/>
</dbReference>
<dbReference type="AlphaFoldDB" id="A0A7C1NDU8"/>
<dbReference type="GO" id="GO:0051539">
    <property type="term" value="F:4 iron, 4 sulfur cluster binding"/>
    <property type="evidence" value="ECO:0007669"/>
    <property type="project" value="UniProtKB-KW"/>
</dbReference>
<keyword evidence="4" id="KW-0408">Iron</keyword>
<dbReference type="PROSITE" id="PS00198">
    <property type="entry name" value="4FE4S_FER_1"/>
    <property type="match status" value="2"/>
</dbReference>
<evidence type="ECO:0000256" key="2">
    <source>
        <dbReference type="ARBA" id="ARBA00022723"/>
    </source>
</evidence>
<gene>
    <name evidence="7" type="ORF">ENP94_03300</name>
    <name evidence="8" type="ORF">ENS16_04330</name>
</gene>
<feature type="domain" description="4Fe-4S ferredoxin-type" evidence="6">
    <location>
        <begin position="75"/>
        <end position="104"/>
    </location>
</feature>
<evidence type="ECO:0000313" key="8">
    <source>
        <dbReference type="EMBL" id="HFJ53899.1"/>
    </source>
</evidence>
<evidence type="ECO:0000256" key="4">
    <source>
        <dbReference type="ARBA" id="ARBA00023004"/>
    </source>
</evidence>
<dbReference type="InterPro" id="IPR017896">
    <property type="entry name" value="4Fe4S_Fe-S-bd"/>
</dbReference>
<accession>A0A7C1NDU8</accession>
<evidence type="ECO:0000256" key="3">
    <source>
        <dbReference type="ARBA" id="ARBA00022737"/>
    </source>
</evidence>
<reference evidence="7" key="1">
    <citation type="journal article" date="2020" name="mSystems">
        <title>Genome- and Community-Level Interaction Insights into Carbon Utilization and Element Cycling Functions of Hydrothermarchaeota in Hydrothermal Sediment.</title>
        <authorList>
            <person name="Zhou Z."/>
            <person name="Liu Y."/>
            <person name="Xu W."/>
            <person name="Pan J."/>
            <person name="Luo Z.H."/>
            <person name="Li M."/>
        </authorList>
    </citation>
    <scope>NUCLEOTIDE SEQUENCE [LARGE SCALE GENOMIC DNA]</scope>
    <source>
        <strain evidence="7">SpSt-265</strain>
        <strain evidence="8">SpSt-465</strain>
    </source>
</reference>
<keyword evidence="5" id="KW-0411">Iron-sulfur</keyword>
<dbReference type="GO" id="GO:0046872">
    <property type="term" value="F:metal ion binding"/>
    <property type="evidence" value="ECO:0007669"/>
    <property type="project" value="UniProtKB-KW"/>
</dbReference>
<comment type="caution">
    <text evidence="7">The sequence shown here is derived from an EMBL/GenBank/DDBJ whole genome shotgun (WGS) entry which is preliminary data.</text>
</comment>
<protein>
    <submittedName>
        <fullName evidence="7">4Fe-4S dicluster domain-containing protein</fullName>
    </submittedName>
</protein>
<dbReference type="EMBL" id="DSLG01000004">
    <property type="protein sequence ID" value="HEA87018.1"/>
    <property type="molecule type" value="Genomic_DNA"/>
</dbReference>
<keyword evidence="1" id="KW-0004">4Fe-4S</keyword>
<sequence>MRIPLPKVRELIEALRAVFTGPFTTKFPKVVDSVHPNFRGILKFREDRCICCGACSKVCPTDARELILDREKGVMRNVHHADRCIYCAQCVKGCPTEAIYHTPEFDLSRTERGGWDTMVEKELIYCEACGEPFATREQLLHIGRKIGDLINANPTLLLVHYQQLGLAVPESAPAGALPYRSGTMRILCPDCRRKVYMTEQWGY</sequence>
<evidence type="ECO:0000256" key="1">
    <source>
        <dbReference type="ARBA" id="ARBA00022485"/>
    </source>
</evidence>
<organism evidence="7">
    <name type="scientific">candidate division WOR-3 bacterium</name>
    <dbReference type="NCBI Taxonomy" id="2052148"/>
    <lineage>
        <taxon>Bacteria</taxon>
        <taxon>Bacteria division WOR-3</taxon>
    </lineage>
</organism>